<dbReference type="Gene3D" id="3.40.50.2300">
    <property type="match status" value="1"/>
</dbReference>
<dbReference type="Proteomes" id="UP000501602">
    <property type="component" value="Chromosome"/>
</dbReference>
<dbReference type="KEGG" id="fes:HER31_09860"/>
<dbReference type="AlphaFoldDB" id="A0A6H1UDN3"/>
<dbReference type="Gene3D" id="1.10.10.10">
    <property type="entry name" value="Winged helix-like DNA-binding domain superfamily/Winged helix DNA-binding domain"/>
    <property type="match status" value="1"/>
</dbReference>
<sequence>MDRKLKGICFLHSLSHISALPQLCRSAGLEVIEVQHQQQLDAQLKLAPKMLVIIAAEQLPGLALSIPKWIERIMEHHAVALFDVQRNSIDPVYWLVKGGHGFIYQEERYEKCLSAIQAMLDGQLWFSRLSLEMALKDLLLDNRRLQHCDCEGIDKLTEREQTIVRLVASGASNKEIAKQLFISDNTVKAHLASVFRKTETRNRAELVGKLW</sequence>
<keyword evidence="3" id="KW-0804">Transcription</keyword>
<feature type="domain" description="HTH luxR-type" evidence="4">
    <location>
        <begin position="149"/>
        <end position="211"/>
    </location>
</feature>
<evidence type="ECO:0000313" key="5">
    <source>
        <dbReference type="EMBL" id="QIZ77154.1"/>
    </source>
</evidence>
<reference evidence="5 6" key="1">
    <citation type="submission" date="2020-04" db="EMBL/GenBank/DDBJ databases">
        <title>Ferrimonas sp. S7 isolated from sea water.</title>
        <authorList>
            <person name="Bae S.S."/>
            <person name="Baek K."/>
        </authorList>
    </citation>
    <scope>NUCLEOTIDE SEQUENCE [LARGE SCALE GENOMIC DNA]</scope>
    <source>
        <strain evidence="5 6">S7</strain>
    </source>
</reference>
<protein>
    <submittedName>
        <fullName evidence="5">Response regulator transcription factor</fullName>
    </submittedName>
</protein>
<dbReference type="InterPro" id="IPR036388">
    <property type="entry name" value="WH-like_DNA-bd_sf"/>
</dbReference>
<dbReference type="EMBL" id="CP051180">
    <property type="protein sequence ID" value="QIZ77154.1"/>
    <property type="molecule type" value="Genomic_DNA"/>
</dbReference>
<keyword evidence="1" id="KW-0805">Transcription regulation</keyword>
<dbReference type="PANTHER" id="PTHR44688:SF16">
    <property type="entry name" value="DNA-BINDING TRANSCRIPTIONAL ACTIVATOR DEVR_DOSR"/>
    <property type="match status" value="1"/>
</dbReference>
<dbReference type="Pfam" id="PF00196">
    <property type="entry name" value="GerE"/>
    <property type="match status" value="1"/>
</dbReference>
<evidence type="ECO:0000256" key="1">
    <source>
        <dbReference type="ARBA" id="ARBA00023015"/>
    </source>
</evidence>
<dbReference type="SUPFAM" id="SSF46894">
    <property type="entry name" value="C-terminal effector domain of the bipartite response regulators"/>
    <property type="match status" value="1"/>
</dbReference>
<evidence type="ECO:0000313" key="6">
    <source>
        <dbReference type="Proteomes" id="UP000501602"/>
    </source>
</evidence>
<dbReference type="SMART" id="SM00421">
    <property type="entry name" value="HTH_LUXR"/>
    <property type="match status" value="1"/>
</dbReference>
<proteinExistence type="predicted"/>
<evidence type="ECO:0000256" key="2">
    <source>
        <dbReference type="ARBA" id="ARBA00023125"/>
    </source>
</evidence>
<dbReference type="GO" id="GO:0003677">
    <property type="term" value="F:DNA binding"/>
    <property type="evidence" value="ECO:0007669"/>
    <property type="project" value="UniProtKB-KW"/>
</dbReference>
<dbReference type="PRINTS" id="PR00038">
    <property type="entry name" value="HTHLUXR"/>
</dbReference>
<evidence type="ECO:0000259" key="4">
    <source>
        <dbReference type="PROSITE" id="PS50043"/>
    </source>
</evidence>
<gene>
    <name evidence="5" type="ORF">HER31_09860</name>
</gene>
<dbReference type="InterPro" id="IPR000792">
    <property type="entry name" value="Tscrpt_reg_LuxR_C"/>
</dbReference>
<name>A0A6H1UDN3_9GAMM</name>
<dbReference type="GO" id="GO:0006355">
    <property type="term" value="P:regulation of DNA-templated transcription"/>
    <property type="evidence" value="ECO:0007669"/>
    <property type="project" value="InterPro"/>
</dbReference>
<keyword evidence="2" id="KW-0238">DNA-binding</keyword>
<dbReference type="PROSITE" id="PS00622">
    <property type="entry name" value="HTH_LUXR_1"/>
    <property type="match status" value="1"/>
</dbReference>
<organism evidence="5 6">
    <name type="scientific">Ferrimonas lipolytica</name>
    <dbReference type="NCBI Taxonomy" id="2724191"/>
    <lineage>
        <taxon>Bacteria</taxon>
        <taxon>Pseudomonadati</taxon>
        <taxon>Pseudomonadota</taxon>
        <taxon>Gammaproteobacteria</taxon>
        <taxon>Alteromonadales</taxon>
        <taxon>Ferrimonadaceae</taxon>
        <taxon>Ferrimonas</taxon>
    </lineage>
</organism>
<dbReference type="InterPro" id="IPR016032">
    <property type="entry name" value="Sig_transdc_resp-reg_C-effctor"/>
</dbReference>
<dbReference type="PANTHER" id="PTHR44688">
    <property type="entry name" value="DNA-BINDING TRANSCRIPTIONAL ACTIVATOR DEVR_DOSR"/>
    <property type="match status" value="1"/>
</dbReference>
<dbReference type="CDD" id="cd06170">
    <property type="entry name" value="LuxR_C_like"/>
    <property type="match status" value="1"/>
</dbReference>
<dbReference type="PROSITE" id="PS50043">
    <property type="entry name" value="HTH_LUXR_2"/>
    <property type="match status" value="1"/>
</dbReference>
<evidence type="ECO:0000256" key="3">
    <source>
        <dbReference type="ARBA" id="ARBA00023163"/>
    </source>
</evidence>
<keyword evidence="6" id="KW-1185">Reference proteome</keyword>
<dbReference type="RefSeq" id="WP_168660415.1">
    <property type="nucleotide sequence ID" value="NZ_CP051180.1"/>
</dbReference>
<accession>A0A6H1UDN3</accession>